<keyword evidence="5" id="KW-0732">Signal</keyword>
<dbReference type="Gene3D" id="3.40.390.10">
    <property type="entry name" value="Collagenase (Catalytic Domain)"/>
    <property type="match status" value="1"/>
</dbReference>
<evidence type="ECO:0000313" key="9">
    <source>
        <dbReference type="Proteomes" id="UP000694381"/>
    </source>
</evidence>
<dbReference type="Gene3D" id="4.10.70.10">
    <property type="entry name" value="Disintegrin domain"/>
    <property type="match status" value="1"/>
</dbReference>
<evidence type="ECO:0000256" key="1">
    <source>
        <dbReference type="ARBA" id="ARBA00004167"/>
    </source>
</evidence>
<evidence type="ECO:0000256" key="4">
    <source>
        <dbReference type="PROSITE-ProRule" id="PRU00276"/>
    </source>
</evidence>
<accession>A0A8C6RAK4</accession>
<keyword evidence="9" id="KW-1185">Reference proteome</keyword>
<keyword evidence="2" id="KW-0812">Transmembrane</keyword>
<evidence type="ECO:0000313" key="8">
    <source>
        <dbReference type="Ensembl" id="ENSNGAP00000015415.1"/>
    </source>
</evidence>
<feature type="disulfide bond" evidence="4">
    <location>
        <begin position="341"/>
        <end position="346"/>
    </location>
</feature>
<name>A0A8C6RAK4_NANGA</name>
<dbReference type="GeneTree" id="ENSGT00940000161015"/>
<dbReference type="PANTHER" id="PTHR11905">
    <property type="entry name" value="ADAM A DISINTEGRIN AND METALLOPROTEASE DOMAIN"/>
    <property type="match status" value="1"/>
</dbReference>
<gene>
    <name evidence="8" type="primary">Adam32</name>
</gene>
<feature type="chain" id="PRO_5034806185" evidence="5">
    <location>
        <begin position="22"/>
        <end position="643"/>
    </location>
</feature>
<sequence>MPRPPLLPPLQLLLAGLWALASEPGSQNSFLQIIFPEKMKGNTSSEEQISYIIPIDEKPYTVHLQKRYFLADHFMVYLYNQGSINYHASASPAQCYYQGYVEGYPNSVVTLSTCSGLRGILQFENVSYGIEPLESAIIFQHIVYKLGNEDNALANLNKNSRSIADPPLDYGILIDGRSEQPLPVLYPLFIEMSIVVDKDLCDYLGSDSRILTNKIIEIISLVNSMFSQLKVTIVLSSLELWSDENKISTAGEPDDLLRRFLEWRKGFLTLRPHDIAYLFKYNENLEYMGATFPGKMCVTSHSAGIAVYLKGMTLETFAVIVTQMLGLSLGISHDDPVKCHCPAAVCVMNPKTMQTSGRKIFSNCSLNDFQNFILNVGAKCLQNKPQFQVSPRPFCGNGIVEGKEACDCGNKNQCGPDSCCDPQSCVLKPGKECDSQSPTSTCCEACKFLAKGQECRPAKHRECDIPEFCNGSTARCPPDITIQDGNMCKKNSFFCYDGDCHDLDARCEHHFGKGSKKAPFSCYEEIQSQTDRFGNCGKDSHNRFIFCGWRNLICGKLICTYPRRTPYISKFKSSSVIYAFVRNKTCVSVDVGSITDDPFMVKSGPICDIDRICINSVCVESRHIKAISAECSKKCSGHGVKIT</sequence>
<evidence type="ECO:0000256" key="3">
    <source>
        <dbReference type="ARBA" id="ARBA00023157"/>
    </source>
</evidence>
<dbReference type="InterPro" id="IPR002870">
    <property type="entry name" value="Peptidase_M12B_N"/>
</dbReference>
<dbReference type="GO" id="GO:0007155">
    <property type="term" value="P:cell adhesion"/>
    <property type="evidence" value="ECO:0007669"/>
    <property type="project" value="TreeGrafter"/>
</dbReference>
<dbReference type="GO" id="GO:0005886">
    <property type="term" value="C:plasma membrane"/>
    <property type="evidence" value="ECO:0007669"/>
    <property type="project" value="TreeGrafter"/>
</dbReference>
<dbReference type="AlphaFoldDB" id="A0A8C6RAK4"/>
<dbReference type="Proteomes" id="UP000694381">
    <property type="component" value="Unassembled WGS sequence"/>
</dbReference>
<dbReference type="PROSITE" id="PS50215">
    <property type="entry name" value="ADAM_MEPRO"/>
    <property type="match status" value="1"/>
</dbReference>
<dbReference type="InterPro" id="IPR034027">
    <property type="entry name" value="Reprolysin_adamalysin"/>
</dbReference>
<dbReference type="Pfam" id="PF08516">
    <property type="entry name" value="ADAM_CR"/>
    <property type="match status" value="1"/>
</dbReference>
<keyword evidence="2" id="KW-0472">Membrane</keyword>
<dbReference type="InterPro" id="IPR024079">
    <property type="entry name" value="MetalloPept_cat_dom_sf"/>
</dbReference>
<dbReference type="FunFam" id="4.10.70.10:FF:000003">
    <property type="entry name" value="Disintegrin and metalloproteinase domain-containing protein 17"/>
    <property type="match status" value="1"/>
</dbReference>
<dbReference type="Ensembl" id="ENSNGAT00000021019.1">
    <property type="protein sequence ID" value="ENSNGAP00000015415.1"/>
    <property type="gene ID" value="ENSNGAG00000016421.1"/>
</dbReference>
<proteinExistence type="predicted"/>
<dbReference type="SUPFAM" id="SSF55486">
    <property type="entry name" value="Metalloproteases ('zincins'), catalytic domain"/>
    <property type="match status" value="1"/>
</dbReference>
<keyword evidence="3 4" id="KW-1015">Disulfide bond</keyword>
<feature type="domain" description="Peptidase M12B" evidence="7">
    <location>
        <begin position="188"/>
        <end position="385"/>
    </location>
</feature>
<dbReference type="SMART" id="SM00050">
    <property type="entry name" value="DISIN"/>
    <property type="match status" value="1"/>
</dbReference>
<dbReference type="SUPFAM" id="SSF57552">
    <property type="entry name" value="Blood coagulation inhibitor (disintegrin)"/>
    <property type="match status" value="1"/>
</dbReference>
<dbReference type="InterPro" id="IPR001590">
    <property type="entry name" value="Peptidase_M12B"/>
</dbReference>
<evidence type="ECO:0000259" key="7">
    <source>
        <dbReference type="PROSITE" id="PS50215"/>
    </source>
</evidence>
<dbReference type="SMART" id="SM00608">
    <property type="entry name" value="ACR"/>
    <property type="match status" value="1"/>
</dbReference>
<dbReference type="CDD" id="cd04269">
    <property type="entry name" value="ZnMc_adamalysin_II_like"/>
    <property type="match status" value="1"/>
</dbReference>
<dbReference type="InterPro" id="IPR036436">
    <property type="entry name" value="Disintegrin_dom_sf"/>
</dbReference>
<dbReference type="Pfam" id="PF01562">
    <property type="entry name" value="Pep_M12B_propep"/>
    <property type="match status" value="1"/>
</dbReference>
<dbReference type="InterPro" id="IPR006586">
    <property type="entry name" value="ADAM_Cys-rich"/>
</dbReference>
<comment type="caution">
    <text evidence="4">Lacks conserved residue(s) required for the propagation of feature annotation.</text>
</comment>
<dbReference type="Pfam" id="PF01421">
    <property type="entry name" value="Reprolysin"/>
    <property type="match status" value="1"/>
</dbReference>
<comment type="subcellular location">
    <subcellularLocation>
        <location evidence="1">Membrane</location>
        <topology evidence="1">Single-pass membrane protein</topology>
    </subcellularLocation>
</comment>
<feature type="signal peptide" evidence="5">
    <location>
        <begin position="1"/>
        <end position="21"/>
    </location>
</feature>
<evidence type="ECO:0000259" key="6">
    <source>
        <dbReference type="PROSITE" id="PS50214"/>
    </source>
</evidence>
<evidence type="ECO:0000256" key="5">
    <source>
        <dbReference type="SAM" id="SignalP"/>
    </source>
</evidence>
<reference evidence="8" key="2">
    <citation type="submission" date="2025-09" db="UniProtKB">
        <authorList>
            <consortium name="Ensembl"/>
        </authorList>
    </citation>
    <scope>IDENTIFICATION</scope>
</reference>
<evidence type="ECO:0000256" key="2">
    <source>
        <dbReference type="ARBA" id="ARBA00022692"/>
    </source>
</evidence>
<protein>
    <submittedName>
        <fullName evidence="8">A disintegrin and metallopeptidase domain 32</fullName>
    </submittedName>
</protein>
<reference evidence="8" key="1">
    <citation type="submission" date="2025-08" db="UniProtKB">
        <authorList>
            <consortium name="Ensembl"/>
        </authorList>
    </citation>
    <scope>IDENTIFICATION</scope>
</reference>
<dbReference type="InterPro" id="IPR001762">
    <property type="entry name" value="Disintegrin_dom"/>
</dbReference>
<dbReference type="PANTHER" id="PTHR11905:SF24">
    <property type="entry name" value="DISINTEGRIN AND METALLOPROTEINASE DOMAIN-CONTAINING PROTEIN 32"/>
    <property type="match status" value="1"/>
</dbReference>
<organism evidence="8 9">
    <name type="scientific">Nannospalax galili</name>
    <name type="common">Northern Israeli blind subterranean mole rat</name>
    <name type="synonym">Spalax galili</name>
    <dbReference type="NCBI Taxonomy" id="1026970"/>
    <lineage>
        <taxon>Eukaryota</taxon>
        <taxon>Metazoa</taxon>
        <taxon>Chordata</taxon>
        <taxon>Craniata</taxon>
        <taxon>Vertebrata</taxon>
        <taxon>Euteleostomi</taxon>
        <taxon>Mammalia</taxon>
        <taxon>Eutheria</taxon>
        <taxon>Euarchontoglires</taxon>
        <taxon>Glires</taxon>
        <taxon>Rodentia</taxon>
        <taxon>Myomorpha</taxon>
        <taxon>Muroidea</taxon>
        <taxon>Spalacidae</taxon>
        <taxon>Spalacinae</taxon>
        <taxon>Nannospalax</taxon>
    </lineage>
</organism>
<dbReference type="PROSITE" id="PS50214">
    <property type="entry name" value="DISINTEGRIN_2"/>
    <property type="match status" value="1"/>
</dbReference>
<feature type="domain" description="Disintegrin" evidence="6">
    <location>
        <begin position="392"/>
        <end position="484"/>
    </location>
</feature>
<dbReference type="Pfam" id="PF00200">
    <property type="entry name" value="Disintegrin"/>
    <property type="match status" value="1"/>
</dbReference>
<dbReference type="GO" id="GO:0008584">
    <property type="term" value="P:male gonad development"/>
    <property type="evidence" value="ECO:0007669"/>
    <property type="project" value="TreeGrafter"/>
</dbReference>
<dbReference type="GO" id="GO:0007339">
    <property type="term" value="P:binding of sperm to zona pellucida"/>
    <property type="evidence" value="ECO:0007669"/>
    <property type="project" value="TreeGrafter"/>
</dbReference>
<dbReference type="GO" id="GO:0004222">
    <property type="term" value="F:metalloendopeptidase activity"/>
    <property type="evidence" value="ECO:0007669"/>
    <property type="project" value="InterPro"/>
</dbReference>
<dbReference type="GO" id="GO:0006508">
    <property type="term" value="P:proteolysis"/>
    <property type="evidence" value="ECO:0007669"/>
    <property type="project" value="InterPro"/>
</dbReference>